<name>A0A9P5U2Y1_9AGAR</name>
<dbReference type="OrthoDB" id="2897099at2759"/>
<comment type="caution">
    <text evidence="1">The sequence shown here is derived from an EMBL/GenBank/DDBJ whole genome shotgun (WGS) entry which is preliminary data.</text>
</comment>
<dbReference type="AlphaFoldDB" id="A0A9P5U2Y1"/>
<protein>
    <submittedName>
        <fullName evidence="1">Uncharacterized protein</fullName>
    </submittedName>
</protein>
<gene>
    <name evidence="1" type="ORF">BDP27DRAFT_1450989</name>
</gene>
<dbReference type="Proteomes" id="UP000772434">
    <property type="component" value="Unassembled WGS sequence"/>
</dbReference>
<dbReference type="EMBL" id="JADNRY010000133">
    <property type="protein sequence ID" value="KAF9064022.1"/>
    <property type="molecule type" value="Genomic_DNA"/>
</dbReference>
<reference evidence="1" key="1">
    <citation type="submission" date="2020-11" db="EMBL/GenBank/DDBJ databases">
        <authorList>
            <consortium name="DOE Joint Genome Institute"/>
            <person name="Ahrendt S."/>
            <person name="Riley R."/>
            <person name="Andreopoulos W."/>
            <person name="Labutti K."/>
            <person name="Pangilinan J."/>
            <person name="Ruiz-Duenas F.J."/>
            <person name="Barrasa J.M."/>
            <person name="Sanchez-Garcia M."/>
            <person name="Camarero S."/>
            <person name="Miyauchi S."/>
            <person name="Serrano A."/>
            <person name="Linde D."/>
            <person name="Babiker R."/>
            <person name="Drula E."/>
            <person name="Ayuso-Fernandez I."/>
            <person name="Pacheco R."/>
            <person name="Padilla G."/>
            <person name="Ferreira P."/>
            <person name="Barriuso J."/>
            <person name="Kellner H."/>
            <person name="Castanera R."/>
            <person name="Alfaro M."/>
            <person name="Ramirez L."/>
            <person name="Pisabarro A.G."/>
            <person name="Kuo A."/>
            <person name="Tritt A."/>
            <person name="Lipzen A."/>
            <person name="He G."/>
            <person name="Yan M."/>
            <person name="Ng V."/>
            <person name="Cullen D."/>
            <person name="Martin F."/>
            <person name="Rosso M.-N."/>
            <person name="Henrissat B."/>
            <person name="Hibbett D."/>
            <person name="Martinez A.T."/>
            <person name="Grigoriev I.V."/>
        </authorList>
    </citation>
    <scope>NUCLEOTIDE SEQUENCE</scope>
    <source>
        <strain evidence="1">AH 40177</strain>
    </source>
</reference>
<accession>A0A9P5U2Y1</accession>
<sequence>MNTIFCKDNTYSTRERIELTAKDLGKTSTPRITTGIENACNALEFALASVPDVDQNIINRIRRDSTRSPIAGWETLALSNLAPMIQLPPRMVQDVAVCRDVYERIRQGVESDVIHQVKGLEMLITRYPNLDSLNEVGPKTSTGGRAWLHNSEYMDIYRRRSENIGYGLIGPLVTFPILFGSICADPEDAVYIDTVNLMGTVDYDFDRDEGHHGGFSYAMAVADKYGKEIGTKMQGTIFGALLNYDIQMFVRPIQEKWVEEKCGASNLGPADISPEDWVAFVIADCAVLCPAAYQDKSLYKSTRAGLFVGTVVTNSHDFLFDRACSNRISCVMYASAAGVAQYSVHCAFATSTIDALVQRVGQNGTVLYGDVEGIATAAWSPFNTRYRSWQRLVKYTRLLSRSSSPEATALLAASRRDTVLSGFDVDDISGSWARAMTVGAEDLLRERITTGYMPAPANELLDIPGMTPPKICPSCTVLFEEAIITVDDFYAIDGLSGDIVSSRAVALAAGIRRACLAACDNKFCDVCACRIGFWADCASYIVLTALMTSAYKFKAAEWVIQCYAVWAVTVSPVSIMTILSGFDLMCELKLGENDAMGIRDVIDF</sequence>
<proteinExistence type="predicted"/>
<evidence type="ECO:0000313" key="1">
    <source>
        <dbReference type="EMBL" id="KAF9064022.1"/>
    </source>
</evidence>
<keyword evidence="2" id="KW-1185">Reference proteome</keyword>
<evidence type="ECO:0000313" key="2">
    <source>
        <dbReference type="Proteomes" id="UP000772434"/>
    </source>
</evidence>
<organism evidence="1 2">
    <name type="scientific">Rhodocollybia butyracea</name>
    <dbReference type="NCBI Taxonomy" id="206335"/>
    <lineage>
        <taxon>Eukaryota</taxon>
        <taxon>Fungi</taxon>
        <taxon>Dikarya</taxon>
        <taxon>Basidiomycota</taxon>
        <taxon>Agaricomycotina</taxon>
        <taxon>Agaricomycetes</taxon>
        <taxon>Agaricomycetidae</taxon>
        <taxon>Agaricales</taxon>
        <taxon>Marasmiineae</taxon>
        <taxon>Omphalotaceae</taxon>
        <taxon>Rhodocollybia</taxon>
    </lineage>
</organism>